<keyword evidence="7" id="KW-0255">Endonuclease</keyword>
<evidence type="ECO:0000313" key="11">
    <source>
        <dbReference type="EMBL" id="KAG7387136.1"/>
    </source>
</evidence>
<evidence type="ECO:0000256" key="5">
    <source>
        <dbReference type="ARBA" id="ARBA00022722"/>
    </source>
</evidence>
<evidence type="ECO:0000256" key="3">
    <source>
        <dbReference type="ARBA" id="ARBA00005300"/>
    </source>
</evidence>
<dbReference type="InterPro" id="IPR050092">
    <property type="entry name" value="RNase_H"/>
</dbReference>
<dbReference type="InterPro" id="IPR002156">
    <property type="entry name" value="RNaseH_domain"/>
</dbReference>
<protein>
    <recommendedName>
        <fullName evidence="4">ribonuclease H</fullName>
        <ecNumber evidence="4">3.1.26.4</ecNumber>
    </recommendedName>
</protein>
<dbReference type="PROSITE" id="PS50879">
    <property type="entry name" value="RNASE_H_1"/>
    <property type="match status" value="1"/>
</dbReference>
<keyword evidence="5" id="KW-0540">Nuclease</keyword>
<dbReference type="AlphaFoldDB" id="A0A8T1W1N2"/>
<keyword evidence="8" id="KW-0378">Hydrolase</keyword>
<dbReference type="EC" id="3.1.26.4" evidence="4"/>
<comment type="caution">
    <text evidence="11">The sequence shown here is derived from an EMBL/GenBank/DDBJ whole genome shotgun (WGS) entry which is preliminary data.</text>
</comment>
<evidence type="ECO:0000256" key="9">
    <source>
        <dbReference type="ARBA" id="ARBA00022842"/>
    </source>
</evidence>
<dbReference type="GO" id="GO:0004523">
    <property type="term" value="F:RNA-DNA hybrid ribonuclease activity"/>
    <property type="evidence" value="ECO:0007669"/>
    <property type="project" value="UniProtKB-EC"/>
</dbReference>
<accession>A0A8T1W1N2</accession>
<keyword evidence="9" id="KW-0460">Magnesium</keyword>
<gene>
    <name evidence="11" type="ORF">PHYPSEUDO_014656</name>
</gene>
<feature type="domain" description="RNase H type-1" evidence="10">
    <location>
        <begin position="110"/>
        <end position="268"/>
    </location>
</feature>
<evidence type="ECO:0000256" key="8">
    <source>
        <dbReference type="ARBA" id="ARBA00022801"/>
    </source>
</evidence>
<reference evidence="11" key="1">
    <citation type="submission" date="2021-02" db="EMBL/GenBank/DDBJ databases">
        <authorList>
            <person name="Palmer J.M."/>
        </authorList>
    </citation>
    <scope>NUCLEOTIDE SEQUENCE</scope>
    <source>
        <strain evidence="11">SCRP734</strain>
    </source>
</reference>
<keyword evidence="12" id="KW-1185">Reference proteome</keyword>
<proteinExistence type="inferred from homology"/>
<dbReference type="GO" id="GO:0043137">
    <property type="term" value="P:DNA replication, removal of RNA primer"/>
    <property type="evidence" value="ECO:0007669"/>
    <property type="project" value="TreeGrafter"/>
</dbReference>
<dbReference type="InterPro" id="IPR011320">
    <property type="entry name" value="RNase_H1_N"/>
</dbReference>
<dbReference type="FunFam" id="3.40.970.10:FF:000001">
    <property type="entry name" value="Ribonuclease H1"/>
    <property type="match status" value="1"/>
</dbReference>
<name>A0A8T1W1N2_9STRA</name>
<dbReference type="Proteomes" id="UP000694044">
    <property type="component" value="Unassembled WGS sequence"/>
</dbReference>
<comment type="catalytic activity">
    <reaction evidence="1">
        <text>Endonucleolytic cleavage to 5'-phosphomonoester.</text>
        <dbReference type="EC" id="3.1.26.4"/>
    </reaction>
</comment>
<dbReference type="PANTHER" id="PTHR10642">
    <property type="entry name" value="RIBONUCLEASE H1"/>
    <property type="match status" value="1"/>
</dbReference>
<comment type="cofactor">
    <cofactor evidence="2">
        <name>Mg(2+)</name>
        <dbReference type="ChEBI" id="CHEBI:18420"/>
    </cofactor>
</comment>
<organism evidence="11 12">
    <name type="scientific">Phytophthora pseudosyringae</name>
    <dbReference type="NCBI Taxonomy" id="221518"/>
    <lineage>
        <taxon>Eukaryota</taxon>
        <taxon>Sar</taxon>
        <taxon>Stramenopiles</taxon>
        <taxon>Oomycota</taxon>
        <taxon>Peronosporomycetes</taxon>
        <taxon>Peronosporales</taxon>
        <taxon>Peronosporaceae</taxon>
        <taxon>Phytophthora</taxon>
    </lineage>
</organism>
<evidence type="ECO:0000259" key="10">
    <source>
        <dbReference type="PROSITE" id="PS50879"/>
    </source>
</evidence>
<dbReference type="OrthoDB" id="90239at2759"/>
<evidence type="ECO:0000256" key="1">
    <source>
        <dbReference type="ARBA" id="ARBA00000077"/>
    </source>
</evidence>
<evidence type="ECO:0000313" key="12">
    <source>
        <dbReference type="Proteomes" id="UP000694044"/>
    </source>
</evidence>
<dbReference type="Pfam" id="PF01693">
    <property type="entry name" value="Cauli_VI"/>
    <property type="match status" value="1"/>
</dbReference>
<comment type="similarity">
    <text evidence="3">Belongs to the RNase H family.</text>
</comment>
<sequence length="272" mass="30888">MAKTKGSFYAVARGRKPGVYRTWDEAKEQTNGFRGAKHEKFPSEAEAEDYVKEFRQHVKQEPSHSQFSQVTDDIDQIEQQVGSMDIKPKAKDIEAVKPDEPWVKRLQEMHPNALVAFCAGSAPRNGQEGCTAAYAVSFPLENIPTRVVQVTTDPTNNRADCLAAEAATSIADDELDPERERVLVIYSRYQGLVFAMADHDGKRRWINRWQRNGWKTTNKKSVRHQEIYEALLKAEEHRTISWRMVDKKVDLLVQLHQQVAKSVARAAPTSAP</sequence>
<evidence type="ECO:0000256" key="2">
    <source>
        <dbReference type="ARBA" id="ARBA00001946"/>
    </source>
</evidence>
<evidence type="ECO:0000256" key="6">
    <source>
        <dbReference type="ARBA" id="ARBA00022723"/>
    </source>
</evidence>
<dbReference type="GO" id="GO:0003676">
    <property type="term" value="F:nucleic acid binding"/>
    <property type="evidence" value="ECO:0007669"/>
    <property type="project" value="InterPro"/>
</dbReference>
<dbReference type="PANTHER" id="PTHR10642:SF26">
    <property type="entry name" value="RIBONUCLEASE H1"/>
    <property type="match status" value="1"/>
</dbReference>
<dbReference type="EMBL" id="JAGDFM010000085">
    <property type="protein sequence ID" value="KAG7387136.1"/>
    <property type="molecule type" value="Genomic_DNA"/>
</dbReference>
<keyword evidence="6" id="KW-0479">Metal-binding</keyword>
<dbReference type="Pfam" id="PF00075">
    <property type="entry name" value="RNase_H"/>
    <property type="match status" value="1"/>
</dbReference>
<dbReference type="GO" id="GO:0046872">
    <property type="term" value="F:metal ion binding"/>
    <property type="evidence" value="ECO:0007669"/>
    <property type="project" value="UniProtKB-KW"/>
</dbReference>
<evidence type="ECO:0000256" key="7">
    <source>
        <dbReference type="ARBA" id="ARBA00022759"/>
    </source>
</evidence>
<evidence type="ECO:0000256" key="4">
    <source>
        <dbReference type="ARBA" id="ARBA00012180"/>
    </source>
</evidence>